<dbReference type="PANTHER" id="PTHR47955:SF11">
    <property type="entry name" value="4-HYDROXYPHENYLACETALDEHYDE OXIME MONOOXYGENASE"/>
    <property type="match status" value="1"/>
</dbReference>
<evidence type="ECO:0000256" key="2">
    <source>
        <dbReference type="ARBA" id="ARBA00022723"/>
    </source>
</evidence>
<evidence type="ECO:0000256" key="4">
    <source>
        <dbReference type="SAM" id="MobiDB-lite"/>
    </source>
</evidence>
<protein>
    <submittedName>
        <fullName evidence="6">Uncharacterized protein</fullName>
    </submittedName>
</protein>
<dbReference type="SUPFAM" id="SSF48264">
    <property type="entry name" value="Cytochrome P450"/>
    <property type="match status" value="1"/>
</dbReference>
<evidence type="ECO:0000256" key="1">
    <source>
        <dbReference type="ARBA" id="ARBA00010617"/>
    </source>
</evidence>
<keyword evidence="3" id="KW-0408">Iron</keyword>
<dbReference type="Gene3D" id="1.10.630.10">
    <property type="entry name" value="Cytochrome P450"/>
    <property type="match status" value="1"/>
</dbReference>
<dbReference type="OrthoDB" id="1055148at2759"/>
<keyword evidence="5" id="KW-0812">Transmembrane</keyword>
<dbReference type="InterPro" id="IPR001128">
    <property type="entry name" value="Cyt_P450"/>
</dbReference>
<dbReference type="AlphaFoldDB" id="A0A835DGI3"/>
<sequence length="367" mass="40446">MDGLTPLTLSLSLVFPFLILVLLLRRRTSSPSATPPSPPKFPIIGHLHLVSDMPHHSFSQLAGKLGPIIYLQLGQVPTLVVSSADLARDILKTHDHAFASRPQLIAAQYLSFGCSDITFSVYGPYWRQARKICVTELLNIKRVTSFQLIRDEEVNRLLSSVSAVSGSETDMSKHFFGLANDILCRVAFGKRFIDESGAGAGAKNRLDEILTETQALLAGFSIGDFYPGWEWLNSVTGLKGRLQRNLEDLKAVCNEIIGEHLSKRRNVTGDTSREDFVDVLLRVQKRDDLEVPITDDNLKALVLSNPVEKEFRWTTALAGCCPVTFNKVSPTSTDEGSLDFSDTSDNSETASSVPIHTPPSKLLFYGV</sequence>
<comment type="similarity">
    <text evidence="1">Belongs to the cytochrome P450 family.</text>
</comment>
<reference evidence="6 7" key="1">
    <citation type="submission" date="2020-04" db="EMBL/GenBank/DDBJ databases">
        <title>Plant Genome Project.</title>
        <authorList>
            <person name="Zhang R.-G."/>
        </authorList>
    </citation>
    <scope>NUCLEOTIDE SEQUENCE [LARGE SCALE GENOMIC DNA]</scope>
    <source>
        <strain evidence="6">YNK0</strain>
        <tissue evidence="6">Leaf</tissue>
    </source>
</reference>
<dbReference type="GO" id="GO:0005506">
    <property type="term" value="F:iron ion binding"/>
    <property type="evidence" value="ECO:0007669"/>
    <property type="project" value="InterPro"/>
</dbReference>
<keyword evidence="5" id="KW-0472">Membrane</keyword>
<feature type="transmembrane region" description="Helical" evidence="5">
    <location>
        <begin position="6"/>
        <end position="24"/>
    </location>
</feature>
<dbReference type="GO" id="GO:0016705">
    <property type="term" value="F:oxidoreductase activity, acting on paired donors, with incorporation or reduction of molecular oxygen"/>
    <property type="evidence" value="ECO:0007669"/>
    <property type="project" value="InterPro"/>
</dbReference>
<dbReference type="InterPro" id="IPR002401">
    <property type="entry name" value="Cyt_P450_E_grp-I"/>
</dbReference>
<dbReference type="PRINTS" id="PR00463">
    <property type="entry name" value="EP450I"/>
</dbReference>
<dbReference type="InterPro" id="IPR036396">
    <property type="entry name" value="Cyt_P450_sf"/>
</dbReference>
<proteinExistence type="inferred from homology"/>
<dbReference type="PANTHER" id="PTHR47955">
    <property type="entry name" value="CYTOCHROME P450 FAMILY 71 PROTEIN"/>
    <property type="match status" value="1"/>
</dbReference>
<name>A0A835DGI3_TETSI</name>
<evidence type="ECO:0000256" key="5">
    <source>
        <dbReference type="SAM" id="Phobius"/>
    </source>
</evidence>
<accession>A0A835DGI3</accession>
<gene>
    <name evidence="6" type="ORF">HHK36_015742</name>
</gene>
<dbReference type="OMA" id="GAPRVCE"/>
<dbReference type="GO" id="GO:0004497">
    <property type="term" value="F:monooxygenase activity"/>
    <property type="evidence" value="ECO:0007669"/>
    <property type="project" value="InterPro"/>
</dbReference>
<keyword evidence="5" id="KW-1133">Transmembrane helix</keyword>
<keyword evidence="7" id="KW-1185">Reference proteome</keyword>
<comment type="caution">
    <text evidence="6">The sequence shown here is derived from an EMBL/GenBank/DDBJ whole genome shotgun (WGS) entry which is preliminary data.</text>
</comment>
<dbReference type="Pfam" id="PF00067">
    <property type="entry name" value="p450"/>
    <property type="match status" value="1"/>
</dbReference>
<keyword evidence="2" id="KW-0479">Metal-binding</keyword>
<dbReference type="EMBL" id="JABCRI010000010">
    <property type="protein sequence ID" value="KAF8399872.1"/>
    <property type="molecule type" value="Genomic_DNA"/>
</dbReference>
<dbReference type="GO" id="GO:0020037">
    <property type="term" value="F:heme binding"/>
    <property type="evidence" value="ECO:0007669"/>
    <property type="project" value="InterPro"/>
</dbReference>
<organism evidence="6 7">
    <name type="scientific">Tetracentron sinense</name>
    <name type="common">Spur-leaf</name>
    <dbReference type="NCBI Taxonomy" id="13715"/>
    <lineage>
        <taxon>Eukaryota</taxon>
        <taxon>Viridiplantae</taxon>
        <taxon>Streptophyta</taxon>
        <taxon>Embryophyta</taxon>
        <taxon>Tracheophyta</taxon>
        <taxon>Spermatophyta</taxon>
        <taxon>Magnoliopsida</taxon>
        <taxon>Trochodendrales</taxon>
        <taxon>Trochodendraceae</taxon>
        <taxon>Tetracentron</taxon>
    </lineage>
</organism>
<dbReference type="Proteomes" id="UP000655225">
    <property type="component" value="Unassembled WGS sequence"/>
</dbReference>
<evidence type="ECO:0000313" key="6">
    <source>
        <dbReference type="EMBL" id="KAF8399872.1"/>
    </source>
</evidence>
<evidence type="ECO:0000313" key="7">
    <source>
        <dbReference type="Proteomes" id="UP000655225"/>
    </source>
</evidence>
<feature type="region of interest" description="Disordered" evidence="4">
    <location>
        <begin position="329"/>
        <end position="354"/>
    </location>
</feature>
<evidence type="ECO:0000256" key="3">
    <source>
        <dbReference type="ARBA" id="ARBA00023004"/>
    </source>
</evidence>